<dbReference type="EMBL" id="FNOP01000013">
    <property type="protein sequence ID" value="SDX12447.1"/>
    <property type="molecule type" value="Genomic_DNA"/>
</dbReference>
<dbReference type="PROSITE" id="PS50110">
    <property type="entry name" value="RESPONSE_REGULATORY"/>
    <property type="match status" value="1"/>
</dbReference>
<dbReference type="GO" id="GO:0000160">
    <property type="term" value="P:phosphorelay signal transduction system"/>
    <property type="evidence" value="ECO:0007669"/>
    <property type="project" value="InterPro"/>
</dbReference>
<keyword evidence="1" id="KW-0597">Phosphoprotein</keyword>
<dbReference type="AlphaFoldDB" id="A0A1H2Z545"/>
<dbReference type="Gene3D" id="3.40.50.300">
    <property type="entry name" value="P-loop containing nucleotide triphosphate hydrolases"/>
    <property type="match status" value="1"/>
</dbReference>
<accession>A0A1H2Z545</accession>
<dbReference type="GO" id="GO:0051782">
    <property type="term" value="P:negative regulation of cell division"/>
    <property type="evidence" value="ECO:0007669"/>
    <property type="project" value="TreeGrafter"/>
</dbReference>
<organism evidence="3 4">
    <name type="scientific">Acidaminococcus fermentans</name>
    <dbReference type="NCBI Taxonomy" id="905"/>
    <lineage>
        <taxon>Bacteria</taxon>
        <taxon>Bacillati</taxon>
        <taxon>Bacillota</taxon>
        <taxon>Negativicutes</taxon>
        <taxon>Acidaminococcales</taxon>
        <taxon>Acidaminococcaceae</taxon>
        <taxon>Acidaminococcus</taxon>
    </lineage>
</organism>
<dbReference type="GO" id="GO:0009898">
    <property type="term" value="C:cytoplasmic side of plasma membrane"/>
    <property type="evidence" value="ECO:0007669"/>
    <property type="project" value="TreeGrafter"/>
</dbReference>
<evidence type="ECO:0000259" key="2">
    <source>
        <dbReference type="PROSITE" id="PS50110"/>
    </source>
</evidence>
<proteinExistence type="predicted"/>
<dbReference type="PANTHER" id="PTHR43384">
    <property type="entry name" value="SEPTUM SITE-DETERMINING PROTEIN MIND HOMOLOG, CHLOROPLASTIC-RELATED"/>
    <property type="match status" value="1"/>
</dbReference>
<gene>
    <name evidence="3" type="ORF">SAMN05216495_11374</name>
</gene>
<dbReference type="Pfam" id="PF00072">
    <property type="entry name" value="Response_reg"/>
    <property type="match status" value="1"/>
</dbReference>
<dbReference type="GO" id="GO:0005829">
    <property type="term" value="C:cytosol"/>
    <property type="evidence" value="ECO:0007669"/>
    <property type="project" value="TreeGrafter"/>
</dbReference>
<dbReference type="PANTHER" id="PTHR43384:SF13">
    <property type="entry name" value="SLR0110 PROTEIN"/>
    <property type="match status" value="1"/>
</dbReference>
<dbReference type="InterPro" id="IPR050625">
    <property type="entry name" value="ParA/MinD_ATPase"/>
</dbReference>
<dbReference type="InterPro" id="IPR011006">
    <property type="entry name" value="CheY-like_superfamily"/>
</dbReference>
<dbReference type="Pfam" id="PF01656">
    <property type="entry name" value="CbiA"/>
    <property type="match status" value="1"/>
</dbReference>
<sequence length="367" mass="40463">MGYRTVLIEDNQVMQERLSSVIRNTPGFELSARYRNAGDALGQMQAFKPELILLDIDLDRNSTLLTDLKKAYPHTVIIGMSRRWDAEAQSRLLRSGAGGFMVKPFSGEELLDTLKNLQNTSASRHSQVVAFFSPKGKSGKTTLIANLGAALARQTGEPVAIIDGDLQFGDMGVFFNLTPQSTIVEAVRDISFLSPVTLKSYFVPVNENLSVLCGAAKPDLAETVTMEGMASLIEMARGIFRYVLVDLSSGFSDVACTACEMADKTLVMAMVNGGYEVEHMKRALEIFRAWEDCDRRVKPVFTRVSPCTEEERDRYSQALGFPVFQVLPNEYLAVSAAADNGRLLLNQAPENPFSQAVGQMADLVKHW</sequence>
<dbReference type="InterPro" id="IPR027417">
    <property type="entry name" value="P-loop_NTPase"/>
</dbReference>
<dbReference type="GO" id="GO:0016887">
    <property type="term" value="F:ATP hydrolysis activity"/>
    <property type="evidence" value="ECO:0007669"/>
    <property type="project" value="TreeGrafter"/>
</dbReference>
<dbReference type="Proteomes" id="UP000182379">
    <property type="component" value="Unassembled WGS sequence"/>
</dbReference>
<dbReference type="SUPFAM" id="SSF52172">
    <property type="entry name" value="CheY-like"/>
    <property type="match status" value="1"/>
</dbReference>
<evidence type="ECO:0000313" key="3">
    <source>
        <dbReference type="EMBL" id="SDX12447.1"/>
    </source>
</evidence>
<dbReference type="SMART" id="SM00448">
    <property type="entry name" value="REC"/>
    <property type="match status" value="1"/>
</dbReference>
<name>A0A1H2Z545_ACIFE</name>
<feature type="modified residue" description="4-aspartylphosphate" evidence="1">
    <location>
        <position position="55"/>
    </location>
</feature>
<feature type="domain" description="Response regulatory" evidence="2">
    <location>
        <begin position="4"/>
        <end position="118"/>
    </location>
</feature>
<protein>
    <submittedName>
        <fullName evidence="3">Pilus assembly protein CpaE</fullName>
    </submittedName>
</protein>
<evidence type="ECO:0000256" key="1">
    <source>
        <dbReference type="PROSITE-ProRule" id="PRU00169"/>
    </source>
</evidence>
<evidence type="ECO:0000313" key="4">
    <source>
        <dbReference type="Proteomes" id="UP000182379"/>
    </source>
</evidence>
<dbReference type="InterPro" id="IPR002586">
    <property type="entry name" value="CobQ/CobB/MinD/ParA_Nub-bd_dom"/>
</dbReference>
<dbReference type="Gene3D" id="3.40.50.2300">
    <property type="match status" value="1"/>
</dbReference>
<reference evidence="3 4" key="1">
    <citation type="submission" date="2016-10" db="EMBL/GenBank/DDBJ databases">
        <authorList>
            <person name="Varghese N."/>
            <person name="Submissions S."/>
        </authorList>
    </citation>
    <scope>NUCLEOTIDE SEQUENCE [LARGE SCALE GENOMIC DNA]</scope>
    <source>
        <strain evidence="3 4">WCC6</strain>
    </source>
</reference>
<dbReference type="SUPFAM" id="SSF52540">
    <property type="entry name" value="P-loop containing nucleoside triphosphate hydrolases"/>
    <property type="match status" value="1"/>
</dbReference>
<comment type="caution">
    <text evidence="3">The sequence shown here is derived from an EMBL/GenBank/DDBJ whole genome shotgun (WGS) entry which is preliminary data.</text>
</comment>
<dbReference type="InterPro" id="IPR001789">
    <property type="entry name" value="Sig_transdc_resp-reg_receiver"/>
</dbReference>
<dbReference type="RefSeq" id="WP_074707177.1">
    <property type="nucleotide sequence ID" value="NZ_FNOP01000013.1"/>
</dbReference>
<dbReference type="GO" id="GO:0005524">
    <property type="term" value="F:ATP binding"/>
    <property type="evidence" value="ECO:0007669"/>
    <property type="project" value="TreeGrafter"/>
</dbReference>